<evidence type="ECO:0000256" key="16">
    <source>
        <dbReference type="ARBA" id="ARBA00023296"/>
    </source>
</evidence>
<dbReference type="GO" id="GO:0075732">
    <property type="term" value="P:viral penetration into host nucleus"/>
    <property type="evidence" value="ECO:0007669"/>
    <property type="project" value="UniProtKB-KW"/>
</dbReference>
<evidence type="ECO:0000256" key="14">
    <source>
        <dbReference type="ARBA" id="ARBA00023184"/>
    </source>
</evidence>
<keyword evidence="13" id="KW-0472">Membrane</keyword>
<evidence type="ECO:0000256" key="9">
    <source>
        <dbReference type="ARBA" id="ARBA00022844"/>
    </source>
</evidence>
<evidence type="ECO:0000256" key="1">
    <source>
        <dbReference type="ARBA" id="ARBA00004147"/>
    </source>
</evidence>
<keyword evidence="8" id="KW-0519">Myristate</keyword>
<dbReference type="OrthoDB" id="6378at10239"/>
<dbReference type="GO" id="GO:0019028">
    <property type="term" value="C:viral capsid"/>
    <property type="evidence" value="ECO:0007669"/>
    <property type="project" value="UniProtKB-UniRule"/>
</dbReference>
<dbReference type="GeneID" id="24018704"/>
<feature type="region of interest" description="Disordered" evidence="19">
    <location>
        <begin position="297"/>
        <end position="333"/>
    </location>
</feature>
<evidence type="ECO:0000256" key="12">
    <source>
        <dbReference type="ARBA" id="ARBA00023125"/>
    </source>
</evidence>
<feature type="compositionally biased region" description="Acidic residues" evidence="19">
    <location>
        <begin position="297"/>
        <end position="306"/>
    </location>
</feature>
<dbReference type="GO" id="GO:0046718">
    <property type="term" value="P:symbiont entry into host cell"/>
    <property type="evidence" value="ECO:0007669"/>
    <property type="project" value="UniProtKB-KW"/>
</dbReference>
<keyword evidence="7" id="KW-1048">Host nucleus</keyword>
<dbReference type="Proteomes" id="UP000131757">
    <property type="component" value="Segment"/>
</dbReference>
<dbReference type="EMBL" id="AB972946">
    <property type="protein sequence ID" value="BAQ55570.1"/>
    <property type="molecule type" value="Genomic_DNA"/>
</dbReference>
<dbReference type="Pfam" id="PF00761">
    <property type="entry name" value="Polyoma_coat2"/>
    <property type="match status" value="1"/>
</dbReference>
<dbReference type="GO" id="GO:0043657">
    <property type="term" value="C:host cell"/>
    <property type="evidence" value="ECO:0007669"/>
    <property type="project" value="GOC"/>
</dbReference>
<evidence type="ECO:0000256" key="7">
    <source>
        <dbReference type="ARBA" id="ARBA00022562"/>
    </source>
</evidence>
<keyword evidence="11" id="KW-0426">Late protein</keyword>
<keyword evidence="6 18" id="KW-0167">Capsid protein</keyword>
<reference evidence="20 21" key="1">
    <citation type="journal article" date="2015" name="Arch. Virol.">
        <title>Detection of novel polyomaviruses in fruit bats in Indonesia.</title>
        <authorList>
            <person name="Kobayashi S."/>
            <person name="Sasaki M."/>
            <person name="Nakao R."/>
            <person name="Setiyono A."/>
            <person name="Handhayani E."/>
            <person name="Orba Y."/>
            <person name="Rahmadani I."/>
            <person name="Taha S."/>
            <person name="Adiani S."/>
            <person name="Subangkit M."/>
            <person name="Nakamura I."/>
            <person name="Kimura T."/>
            <person name="Sawa H."/>
        </authorList>
    </citation>
    <scope>NUCLEOTIDE SEQUENCE [LARGE SCALE GENOMIC DNA]</scope>
    <source>
        <strain evidence="20">6c</strain>
    </source>
</reference>
<evidence type="ECO:0000256" key="2">
    <source>
        <dbReference type="ARBA" id="ARBA00004328"/>
    </source>
</evidence>
<evidence type="ECO:0000313" key="21">
    <source>
        <dbReference type="Proteomes" id="UP000131757"/>
    </source>
</evidence>
<keyword evidence="14" id="KW-1038">Host endoplasmic reticulum</keyword>
<evidence type="ECO:0000256" key="10">
    <source>
        <dbReference type="ARBA" id="ARBA00022870"/>
    </source>
</evidence>
<dbReference type="GO" id="GO:0003677">
    <property type="term" value="F:DNA binding"/>
    <property type="evidence" value="ECO:0007669"/>
    <property type="project" value="UniProtKB-KW"/>
</dbReference>
<organism evidence="20 21">
    <name type="scientific">Bat polyomavirus 6c</name>
    <dbReference type="NCBI Taxonomy" id="1623688"/>
    <lineage>
        <taxon>Viruses</taxon>
        <taxon>Monodnaviria</taxon>
        <taxon>Shotokuvirae</taxon>
        <taxon>Cossaviricota</taxon>
        <taxon>Papovaviricetes</taxon>
        <taxon>Sepolyvirales</taxon>
        <taxon>Polyomaviridae</taxon>
        <taxon>Betapolyomavirus</taxon>
        <taxon>Betapolyomavirus tertidobsoniae</taxon>
    </lineage>
</organism>
<comment type="subcellular location">
    <subcellularLocation>
        <location evidence="3">Host endoplasmic reticulum membrane</location>
    </subcellularLocation>
    <subcellularLocation>
        <location evidence="1">Host nucleus</location>
    </subcellularLocation>
    <subcellularLocation>
        <location evidence="2">Virion</location>
    </subcellularLocation>
</comment>
<dbReference type="RefSeq" id="YP_009129310.1">
    <property type="nucleotide sequence ID" value="NC_026769.1"/>
</dbReference>
<evidence type="ECO:0000256" key="3">
    <source>
        <dbReference type="ARBA" id="ARBA00004625"/>
    </source>
</evidence>
<accession>A0A0D5ZYE0</accession>
<dbReference type="GO" id="GO:0042025">
    <property type="term" value="C:host cell nucleus"/>
    <property type="evidence" value="ECO:0007669"/>
    <property type="project" value="UniProtKB-SubCell"/>
</dbReference>
<evidence type="ECO:0000256" key="8">
    <source>
        <dbReference type="ARBA" id="ARBA00022707"/>
    </source>
</evidence>
<keyword evidence="16" id="KW-1160">Virus entry into host cell</keyword>
<keyword evidence="10" id="KW-1043">Host membrane</keyword>
<dbReference type="PIRSF" id="PIRSF003377">
    <property type="entry name" value="Polyoma_coat2"/>
    <property type="match status" value="1"/>
</dbReference>
<evidence type="ECO:0000256" key="19">
    <source>
        <dbReference type="SAM" id="MobiDB-lite"/>
    </source>
</evidence>
<keyword evidence="12" id="KW-0238">DNA-binding</keyword>
<evidence type="ECO:0000256" key="11">
    <source>
        <dbReference type="ARBA" id="ARBA00022921"/>
    </source>
</evidence>
<evidence type="ECO:0000256" key="15">
    <source>
        <dbReference type="ARBA" id="ARBA00023288"/>
    </source>
</evidence>
<dbReference type="KEGG" id="vg:24018704"/>
<evidence type="ECO:0000256" key="6">
    <source>
        <dbReference type="ARBA" id="ARBA00022561"/>
    </source>
</evidence>
<keyword evidence="15" id="KW-0449">Lipoprotein</keyword>
<evidence type="ECO:0000256" key="5">
    <source>
        <dbReference type="ARBA" id="ARBA00022524"/>
    </source>
</evidence>
<evidence type="ECO:0000313" key="20">
    <source>
        <dbReference type="EMBL" id="BAQ55570.1"/>
    </source>
</evidence>
<dbReference type="GO" id="GO:0005198">
    <property type="term" value="F:structural molecule activity"/>
    <property type="evidence" value="ECO:0007669"/>
    <property type="project" value="UniProtKB-UniRule"/>
</dbReference>
<comment type="similarity">
    <text evidence="4 18">Belongs to the polyomaviruses capsid protein VP2 family.</text>
</comment>
<proteinExistence type="inferred from homology"/>
<protein>
    <recommendedName>
        <fullName evidence="18">Minor capsid protein</fullName>
    </recommendedName>
</protein>
<comment type="subunit">
    <text evidence="17">Forms homooligomers, and heterooligomers with VP3 in the endoplasmic reticulum membrane. Interacts (via D1 domain) with VP1.</text>
</comment>
<evidence type="ECO:0000256" key="18">
    <source>
        <dbReference type="PIRNR" id="PIRNR003377"/>
    </source>
</evidence>
<keyword evidence="21" id="KW-1185">Reference proteome</keyword>
<keyword evidence="9 18" id="KW-0946">Virion</keyword>
<evidence type="ECO:0000256" key="4">
    <source>
        <dbReference type="ARBA" id="ARBA00006444"/>
    </source>
</evidence>
<gene>
    <name evidence="20" type="primary">VP2</name>
</gene>
<feature type="compositionally biased region" description="Basic residues" evidence="19">
    <location>
        <begin position="309"/>
        <end position="333"/>
    </location>
</feature>
<evidence type="ECO:0000256" key="13">
    <source>
        <dbReference type="ARBA" id="ARBA00023136"/>
    </source>
</evidence>
<name>A0A0D5ZYE0_9POLY</name>
<sequence length="333" mass="36474">MGALLAVIAEVAEVSAVSGLSVDALLSGEALASAELIAGQVEAISALEGLSAVEAAATLGFSAENYNAIAALASLPNALSGIVGADLVFNGTSVVAAAISTAVSPYTYDYSVPITNLNVNMALQVWQPDLDDLNFPGVMPFVRFLNYIDPMHWAGGLFRALGRYFWQNAQRQGQQMLEGEFRELAQRTATSISETLALYFENARWAVRAVPTELYGRLQQYYAELPPLNPPQLREVSRRTANQPFQLYDKILSNVESAHYVTKVDPPGGANQRQTPDWLLPLILGLYGDISPSWETTLEELEEEEDGPKKKKQRPSTKTTPHRSSKTYSKRRH</sequence>
<keyword evidence="5" id="KW-1163">Viral penetration into host nucleus</keyword>
<evidence type="ECO:0000256" key="17">
    <source>
        <dbReference type="ARBA" id="ARBA00034499"/>
    </source>
</evidence>
<dbReference type="GO" id="GO:0044167">
    <property type="term" value="C:host cell endoplasmic reticulum membrane"/>
    <property type="evidence" value="ECO:0007669"/>
    <property type="project" value="UniProtKB-SubCell"/>
</dbReference>
<dbReference type="InterPro" id="IPR001070">
    <property type="entry name" value="Polyoma_coat_VP2"/>
</dbReference>